<evidence type="ECO:0000313" key="2">
    <source>
        <dbReference type="Proteomes" id="UP001155240"/>
    </source>
</evidence>
<dbReference type="EMBL" id="JAMRYM010000106">
    <property type="protein sequence ID" value="MCM6764071.1"/>
    <property type="molecule type" value="Genomic_DNA"/>
</dbReference>
<name>A0A9X2E478_9MICO</name>
<evidence type="ECO:0000313" key="1">
    <source>
        <dbReference type="EMBL" id="MCM6764071.1"/>
    </source>
</evidence>
<proteinExistence type="predicted"/>
<evidence type="ECO:0008006" key="3">
    <source>
        <dbReference type="Google" id="ProtNLM"/>
    </source>
</evidence>
<dbReference type="Proteomes" id="UP001155240">
    <property type="component" value="Unassembled WGS sequence"/>
</dbReference>
<reference evidence="1" key="1">
    <citation type="submission" date="2022-06" db="EMBL/GenBank/DDBJ databases">
        <title>Whole genome shotgun sequencing (WGS) of Rathayibacter sp. ZW T2_19, isolated from stored onions (Allium cepa).</title>
        <authorList>
            <person name="Stoll D.A."/>
            <person name="Huch M."/>
        </authorList>
    </citation>
    <scope>NUCLEOTIDE SEQUENCE</scope>
    <source>
        <strain evidence="1">ZW T2_19</strain>
    </source>
</reference>
<protein>
    <recommendedName>
        <fullName evidence="3">MORN repeat variant</fullName>
    </recommendedName>
</protein>
<keyword evidence="2" id="KW-1185">Reference proteome</keyword>
<comment type="caution">
    <text evidence="1">The sequence shown here is derived from an EMBL/GenBank/DDBJ whole genome shotgun (WGS) entry which is preliminary data.</text>
</comment>
<dbReference type="AlphaFoldDB" id="A0A9X2E478"/>
<accession>A0A9X2E478</accession>
<sequence>MSEPVPHEALHKDGSIRGRGWMLDDELHGHWEWFRLDGTLMRSGSFDRGRQVGVWTTYDRSGAPHKETHFGE</sequence>
<organism evidence="1 2">
    <name type="scientific">Rathayibacter rubneri</name>
    <dbReference type="NCBI Taxonomy" id="2950106"/>
    <lineage>
        <taxon>Bacteria</taxon>
        <taxon>Bacillati</taxon>
        <taxon>Actinomycetota</taxon>
        <taxon>Actinomycetes</taxon>
        <taxon>Micrococcales</taxon>
        <taxon>Microbacteriaceae</taxon>
        <taxon>Rathayibacter</taxon>
    </lineage>
</organism>
<gene>
    <name evidence="1" type="ORF">NB037_16775</name>
</gene>
<dbReference type="SUPFAM" id="SSF82185">
    <property type="entry name" value="Histone H3 K4-specific methyltransferase SET7/9 N-terminal domain"/>
    <property type="match status" value="1"/>
</dbReference>
<dbReference type="Gene3D" id="2.20.110.10">
    <property type="entry name" value="Histone H3 K4-specific methyltransferase SET7/9 N-terminal domain"/>
    <property type="match status" value="1"/>
</dbReference>
<dbReference type="RefSeq" id="WP_251947797.1">
    <property type="nucleotide sequence ID" value="NZ_JAMRYM010000106.1"/>
</dbReference>